<evidence type="ECO:0000259" key="10">
    <source>
        <dbReference type="PROSITE" id="PS50110"/>
    </source>
</evidence>
<dbReference type="Pfam" id="PF00158">
    <property type="entry name" value="Sigma54_activat"/>
    <property type="match status" value="1"/>
</dbReference>
<dbReference type="InterPro" id="IPR003593">
    <property type="entry name" value="AAA+_ATPase"/>
</dbReference>
<dbReference type="Gene3D" id="1.10.8.60">
    <property type="match status" value="1"/>
</dbReference>
<dbReference type="Gene3D" id="3.40.50.2300">
    <property type="match status" value="1"/>
</dbReference>
<dbReference type="RefSeq" id="WP_089478960.1">
    <property type="nucleotide sequence ID" value="NZ_MUGS01000009.1"/>
</dbReference>
<dbReference type="InterPro" id="IPR002078">
    <property type="entry name" value="Sigma_54_int"/>
</dbReference>
<evidence type="ECO:0000256" key="4">
    <source>
        <dbReference type="ARBA" id="ARBA00023012"/>
    </source>
</evidence>
<dbReference type="Gene3D" id="3.40.50.300">
    <property type="entry name" value="P-loop containing nucleotide triphosphate hydrolases"/>
    <property type="match status" value="1"/>
</dbReference>
<dbReference type="Pfam" id="PF25601">
    <property type="entry name" value="AAA_lid_14"/>
    <property type="match status" value="1"/>
</dbReference>
<proteinExistence type="predicted"/>
<dbReference type="Pfam" id="PF02954">
    <property type="entry name" value="HTH_8"/>
    <property type="match status" value="1"/>
</dbReference>
<evidence type="ECO:0000256" key="2">
    <source>
        <dbReference type="ARBA" id="ARBA00022741"/>
    </source>
</evidence>
<dbReference type="Pfam" id="PF00072">
    <property type="entry name" value="Response_reg"/>
    <property type="match status" value="1"/>
</dbReference>
<evidence type="ECO:0000259" key="9">
    <source>
        <dbReference type="PROSITE" id="PS50045"/>
    </source>
</evidence>
<dbReference type="InterPro" id="IPR025944">
    <property type="entry name" value="Sigma_54_int_dom_CS"/>
</dbReference>
<evidence type="ECO:0000256" key="6">
    <source>
        <dbReference type="ARBA" id="ARBA00023125"/>
    </source>
</evidence>
<dbReference type="SMART" id="SM00382">
    <property type="entry name" value="AAA"/>
    <property type="match status" value="1"/>
</dbReference>
<dbReference type="EMBL" id="MUGS01000009">
    <property type="protein sequence ID" value="OXG07747.1"/>
    <property type="molecule type" value="Genomic_DNA"/>
</dbReference>
<accession>A0A227PCW8</accession>
<dbReference type="Proteomes" id="UP000214684">
    <property type="component" value="Unassembled WGS sequence"/>
</dbReference>
<dbReference type="InterPro" id="IPR025662">
    <property type="entry name" value="Sigma_54_int_dom_ATP-bd_1"/>
</dbReference>
<keyword evidence="4" id="KW-0902">Two-component regulatory system</keyword>
<feature type="modified residue" description="4-aspartylphosphate" evidence="8">
    <location>
        <position position="52"/>
    </location>
</feature>
<keyword evidence="6" id="KW-0238">DNA-binding</keyword>
<dbReference type="GO" id="GO:0006355">
    <property type="term" value="P:regulation of DNA-templated transcription"/>
    <property type="evidence" value="ECO:0007669"/>
    <property type="project" value="InterPro"/>
</dbReference>
<dbReference type="PROSITE" id="PS00688">
    <property type="entry name" value="SIGMA54_INTERACT_3"/>
    <property type="match status" value="1"/>
</dbReference>
<dbReference type="InterPro" id="IPR011006">
    <property type="entry name" value="CheY-like_superfamily"/>
</dbReference>
<keyword evidence="5" id="KW-0805">Transcription regulation</keyword>
<dbReference type="SMART" id="SM00448">
    <property type="entry name" value="REC"/>
    <property type="match status" value="1"/>
</dbReference>
<evidence type="ECO:0000313" key="11">
    <source>
        <dbReference type="EMBL" id="OXG07747.1"/>
    </source>
</evidence>
<organism evidence="11 12">
    <name type="scientific">Flavobacterium araucananum</name>
    <dbReference type="NCBI Taxonomy" id="946678"/>
    <lineage>
        <taxon>Bacteria</taxon>
        <taxon>Pseudomonadati</taxon>
        <taxon>Bacteroidota</taxon>
        <taxon>Flavobacteriia</taxon>
        <taxon>Flavobacteriales</taxon>
        <taxon>Flavobacteriaceae</taxon>
        <taxon>Flavobacterium</taxon>
    </lineage>
</organism>
<dbReference type="FunFam" id="3.40.50.300:FF:000006">
    <property type="entry name" value="DNA-binding transcriptional regulator NtrC"/>
    <property type="match status" value="1"/>
</dbReference>
<dbReference type="PROSITE" id="PS50110">
    <property type="entry name" value="RESPONSE_REGULATORY"/>
    <property type="match status" value="1"/>
</dbReference>
<dbReference type="InterPro" id="IPR025943">
    <property type="entry name" value="Sigma_54_int_dom_ATP-bd_2"/>
</dbReference>
<dbReference type="InterPro" id="IPR058031">
    <property type="entry name" value="AAA_lid_NorR"/>
</dbReference>
<keyword evidence="7" id="KW-0804">Transcription</keyword>
<evidence type="ECO:0000256" key="3">
    <source>
        <dbReference type="ARBA" id="ARBA00022840"/>
    </source>
</evidence>
<dbReference type="FunFam" id="3.40.50.2300:FF:000018">
    <property type="entry name" value="DNA-binding transcriptional regulator NtrC"/>
    <property type="match status" value="1"/>
</dbReference>
<dbReference type="PRINTS" id="PR01590">
    <property type="entry name" value="HTHFIS"/>
</dbReference>
<dbReference type="GO" id="GO:0043565">
    <property type="term" value="F:sequence-specific DNA binding"/>
    <property type="evidence" value="ECO:0007669"/>
    <property type="project" value="InterPro"/>
</dbReference>
<dbReference type="OrthoDB" id="5401077at2"/>
<dbReference type="CDD" id="cd00009">
    <property type="entry name" value="AAA"/>
    <property type="match status" value="1"/>
</dbReference>
<reference evidence="11 12" key="1">
    <citation type="submission" date="2016-11" db="EMBL/GenBank/DDBJ databases">
        <title>Whole genomes of Flavobacteriaceae.</title>
        <authorList>
            <person name="Stine C."/>
            <person name="Li C."/>
            <person name="Tadesse D."/>
        </authorList>
    </citation>
    <scope>NUCLEOTIDE SEQUENCE [LARGE SCALE GENOMIC DNA]</scope>
    <source>
        <strain evidence="11 12">DSM 24704</strain>
    </source>
</reference>
<dbReference type="PANTHER" id="PTHR32071:SF81">
    <property type="entry name" value="PROPIONATE CATABOLISM OPERON REGULATORY PROTEIN"/>
    <property type="match status" value="1"/>
</dbReference>
<dbReference type="GO" id="GO:0000160">
    <property type="term" value="P:phosphorelay signal transduction system"/>
    <property type="evidence" value="ECO:0007669"/>
    <property type="project" value="UniProtKB-KW"/>
</dbReference>
<dbReference type="PROSITE" id="PS00676">
    <property type="entry name" value="SIGMA54_INTERACT_2"/>
    <property type="match status" value="1"/>
</dbReference>
<protein>
    <submittedName>
        <fullName evidence="11">Sigma-54-dependent Fis family transcriptional regulator</fullName>
    </submittedName>
</protein>
<keyword evidence="2" id="KW-0547">Nucleotide-binding</keyword>
<name>A0A227PCW8_9FLAO</name>
<keyword evidence="3" id="KW-0067">ATP-binding</keyword>
<dbReference type="GO" id="GO:0005524">
    <property type="term" value="F:ATP binding"/>
    <property type="evidence" value="ECO:0007669"/>
    <property type="project" value="UniProtKB-KW"/>
</dbReference>
<evidence type="ECO:0000256" key="8">
    <source>
        <dbReference type="PROSITE-ProRule" id="PRU00169"/>
    </source>
</evidence>
<dbReference type="PROSITE" id="PS00675">
    <property type="entry name" value="SIGMA54_INTERACT_1"/>
    <property type="match status" value="1"/>
</dbReference>
<keyword evidence="1 8" id="KW-0597">Phosphoprotein</keyword>
<dbReference type="SUPFAM" id="SSF52172">
    <property type="entry name" value="CheY-like"/>
    <property type="match status" value="1"/>
</dbReference>
<dbReference type="PROSITE" id="PS50045">
    <property type="entry name" value="SIGMA54_INTERACT_4"/>
    <property type="match status" value="1"/>
</dbReference>
<evidence type="ECO:0000256" key="7">
    <source>
        <dbReference type="ARBA" id="ARBA00023163"/>
    </source>
</evidence>
<keyword evidence="12" id="KW-1185">Reference proteome</keyword>
<evidence type="ECO:0000313" key="12">
    <source>
        <dbReference type="Proteomes" id="UP000214684"/>
    </source>
</evidence>
<evidence type="ECO:0000256" key="5">
    <source>
        <dbReference type="ARBA" id="ARBA00023015"/>
    </source>
</evidence>
<dbReference type="InterPro" id="IPR001789">
    <property type="entry name" value="Sig_transdc_resp-reg_receiver"/>
</dbReference>
<dbReference type="Gene3D" id="1.10.10.60">
    <property type="entry name" value="Homeodomain-like"/>
    <property type="match status" value="1"/>
</dbReference>
<sequence>MPKILLIEDDISFCKLLEKFLIKNGYEVTIAFSAAEARLAIKKESFDLILTDLRLPDSDGIGLMSEFKAAYPEIPVILMTGYSDVNTAVKAIKNGAADYISKPFNPDEVLLVITNALNSATTEEVPVKEKKAVKKQVASTENEFVKGISVASKKLLDHIHLVSPTDMSVLIIGESGTGKEIIAKSIHQQSLRKNNNFIAVDCGAIPKELAASEFFGHLKGSFTGAISDKMGYFEAANGGTLFLDEIGNLSYENQIQLLRALQERKIKPVGSNKEINVDIRIITATNEDLREAVKNGDFREDLYHRINEFSIESPSLKDRDEDLMVFADYFLEKANQQLNKDIIGFSPEVVTIFQNYNWPGNLRELQNCVKRATLLTQGEYIKSDVLPAEFFQIQKQQNTADGNFSLSENEKETIIHALSKAQNNKSEAAKLLKITRKTLYNKLKHYNID</sequence>
<dbReference type="InterPro" id="IPR027417">
    <property type="entry name" value="P-loop_NTPase"/>
</dbReference>
<comment type="caution">
    <text evidence="11">The sequence shown here is derived from an EMBL/GenBank/DDBJ whole genome shotgun (WGS) entry which is preliminary data.</text>
</comment>
<dbReference type="InterPro" id="IPR009057">
    <property type="entry name" value="Homeodomain-like_sf"/>
</dbReference>
<dbReference type="PANTHER" id="PTHR32071">
    <property type="entry name" value="TRANSCRIPTIONAL REGULATORY PROTEIN"/>
    <property type="match status" value="1"/>
</dbReference>
<gene>
    <name evidence="11" type="ORF">B0A64_07805</name>
</gene>
<feature type="domain" description="Sigma-54 factor interaction" evidence="9">
    <location>
        <begin position="145"/>
        <end position="374"/>
    </location>
</feature>
<feature type="domain" description="Response regulatory" evidence="10">
    <location>
        <begin position="3"/>
        <end position="117"/>
    </location>
</feature>
<evidence type="ECO:0000256" key="1">
    <source>
        <dbReference type="ARBA" id="ARBA00022553"/>
    </source>
</evidence>
<dbReference type="SUPFAM" id="SSF46689">
    <property type="entry name" value="Homeodomain-like"/>
    <property type="match status" value="1"/>
</dbReference>
<dbReference type="AlphaFoldDB" id="A0A227PCW8"/>
<dbReference type="InterPro" id="IPR002197">
    <property type="entry name" value="HTH_Fis"/>
</dbReference>
<dbReference type="SUPFAM" id="SSF52540">
    <property type="entry name" value="P-loop containing nucleoside triphosphate hydrolases"/>
    <property type="match status" value="1"/>
</dbReference>